<organism evidence="5 6">
    <name type="scientific">Tenggerimyces flavus</name>
    <dbReference type="NCBI Taxonomy" id="1708749"/>
    <lineage>
        <taxon>Bacteria</taxon>
        <taxon>Bacillati</taxon>
        <taxon>Actinomycetota</taxon>
        <taxon>Actinomycetes</taxon>
        <taxon>Propionibacteriales</taxon>
        <taxon>Nocardioidaceae</taxon>
        <taxon>Tenggerimyces</taxon>
    </lineage>
</organism>
<dbReference type="InterPro" id="IPR036388">
    <property type="entry name" value="WH-like_DNA-bd_sf"/>
</dbReference>
<protein>
    <submittedName>
        <fullName evidence="5">GntR family transcriptional regulator</fullName>
    </submittedName>
</protein>
<accession>A0ABV7Y397</accession>
<sequence length="135" mass="14666">MEALMFAFRLDSRSGVPPYLQLVHQVRQALLLGYLQQGDQLPLIREAVEQLAINPNTVSKAYRQLEQDGLVGSRPGVGTFVTGAPAVTVAPATYTTLRRALEKWLRGAYAAGLDEEAITALFAVANRELVQEGVA</sequence>
<dbReference type="PANTHER" id="PTHR38445">
    <property type="entry name" value="HTH-TYPE TRANSCRIPTIONAL REPRESSOR YTRA"/>
    <property type="match status" value="1"/>
</dbReference>
<evidence type="ECO:0000313" key="5">
    <source>
        <dbReference type="EMBL" id="MFC3759721.1"/>
    </source>
</evidence>
<dbReference type="Pfam" id="PF00392">
    <property type="entry name" value="GntR"/>
    <property type="match status" value="1"/>
</dbReference>
<evidence type="ECO:0000256" key="2">
    <source>
        <dbReference type="ARBA" id="ARBA00023125"/>
    </source>
</evidence>
<keyword evidence="1" id="KW-0805">Transcription regulation</keyword>
<dbReference type="InterPro" id="IPR036390">
    <property type="entry name" value="WH_DNA-bd_sf"/>
</dbReference>
<dbReference type="EMBL" id="JBHRZH010000003">
    <property type="protein sequence ID" value="MFC3759721.1"/>
    <property type="molecule type" value="Genomic_DNA"/>
</dbReference>
<keyword evidence="3" id="KW-0804">Transcription</keyword>
<reference evidence="6" key="1">
    <citation type="journal article" date="2019" name="Int. J. Syst. Evol. Microbiol.">
        <title>The Global Catalogue of Microorganisms (GCM) 10K type strain sequencing project: providing services to taxonomists for standard genome sequencing and annotation.</title>
        <authorList>
            <consortium name="The Broad Institute Genomics Platform"/>
            <consortium name="The Broad Institute Genome Sequencing Center for Infectious Disease"/>
            <person name="Wu L."/>
            <person name="Ma J."/>
        </authorList>
    </citation>
    <scope>NUCLEOTIDE SEQUENCE [LARGE SCALE GENOMIC DNA]</scope>
    <source>
        <strain evidence="6">CGMCC 4.7241</strain>
    </source>
</reference>
<keyword evidence="2" id="KW-0238">DNA-binding</keyword>
<dbReference type="CDD" id="cd07377">
    <property type="entry name" value="WHTH_GntR"/>
    <property type="match status" value="1"/>
</dbReference>
<dbReference type="PROSITE" id="PS50949">
    <property type="entry name" value="HTH_GNTR"/>
    <property type="match status" value="1"/>
</dbReference>
<keyword evidence="6" id="KW-1185">Reference proteome</keyword>
<evidence type="ECO:0000256" key="3">
    <source>
        <dbReference type="ARBA" id="ARBA00023163"/>
    </source>
</evidence>
<dbReference type="InterPro" id="IPR000524">
    <property type="entry name" value="Tscrpt_reg_HTH_GntR"/>
</dbReference>
<gene>
    <name evidence="5" type="ORF">ACFOUW_02645</name>
</gene>
<comment type="caution">
    <text evidence="5">The sequence shown here is derived from an EMBL/GenBank/DDBJ whole genome shotgun (WGS) entry which is preliminary data.</text>
</comment>
<dbReference type="Gene3D" id="1.10.10.10">
    <property type="entry name" value="Winged helix-like DNA-binding domain superfamily/Winged helix DNA-binding domain"/>
    <property type="match status" value="1"/>
</dbReference>
<evidence type="ECO:0000313" key="6">
    <source>
        <dbReference type="Proteomes" id="UP001595699"/>
    </source>
</evidence>
<dbReference type="Proteomes" id="UP001595699">
    <property type="component" value="Unassembled WGS sequence"/>
</dbReference>
<dbReference type="PANTHER" id="PTHR38445:SF7">
    <property type="entry name" value="GNTR-FAMILY TRANSCRIPTIONAL REGULATOR"/>
    <property type="match status" value="1"/>
</dbReference>
<dbReference type="SUPFAM" id="SSF46785">
    <property type="entry name" value="Winged helix' DNA-binding domain"/>
    <property type="match status" value="1"/>
</dbReference>
<evidence type="ECO:0000256" key="1">
    <source>
        <dbReference type="ARBA" id="ARBA00023015"/>
    </source>
</evidence>
<feature type="domain" description="HTH gntR-type" evidence="4">
    <location>
        <begin position="16"/>
        <end position="84"/>
    </location>
</feature>
<proteinExistence type="predicted"/>
<evidence type="ECO:0000259" key="4">
    <source>
        <dbReference type="PROSITE" id="PS50949"/>
    </source>
</evidence>
<dbReference type="RefSeq" id="WP_239554156.1">
    <property type="nucleotide sequence ID" value="NZ_JAFBCM010000001.1"/>
</dbReference>
<dbReference type="SMART" id="SM00345">
    <property type="entry name" value="HTH_GNTR"/>
    <property type="match status" value="1"/>
</dbReference>
<name>A0ABV7Y397_9ACTN</name>